<dbReference type="EMBL" id="BMAW01065641">
    <property type="protein sequence ID" value="GFT51414.1"/>
    <property type="molecule type" value="Genomic_DNA"/>
</dbReference>
<gene>
    <name evidence="1" type="ORF">NPIL_14581</name>
</gene>
<sequence length="45" mass="5414">KQRYKRKFKEWEGIKSKEKKERLFSRKDVGSEIKVARPMASMNQG</sequence>
<proteinExistence type="predicted"/>
<organism evidence="1 2">
    <name type="scientific">Nephila pilipes</name>
    <name type="common">Giant wood spider</name>
    <name type="synonym">Nephila maculata</name>
    <dbReference type="NCBI Taxonomy" id="299642"/>
    <lineage>
        <taxon>Eukaryota</taxon>
        <taxon>Metazoa</taxon>
        <taxon>Ecdysozoa</taxon>
        <taxon>Arthropoda</taxon>
        <taxon>Chelicerata</taxon>
        <taxon>Arachnida</taxon>
        <taxon>Araneae</taxon>
        <taxon>Araneomorphae</taxon>
        <taxon>Entelegynae</taxon>
        <taxon>Araneoidea</taxon>
        <taxon>Nephilidae</taxon>
        <taxon>Nephila</taxon>
    </lineage>
</organism>
<evidence type="ECO:0000313" key="2">
    <source>
        <dbReference type="Proteomes" id="UP000887013"/>
    </source>
</evidence>
<reference evidence="1" key="1">
    <citation type="submission" date="2020-08" db="EMBL/GenBank/DDBJ databases">
        <title>Multicomponent nature underlies the extraordinary mechanical properties of spider dragline silk.</title>
        <authorList>
            <person name="Kono N."/>
            <person name="Nakamura H."/>
            <person name="Mori M."/>
            <person name="Yoshida Y."/>
            <person name="Ohtoshi R."/>
            <person name="Malay A.D."/>
            <person name="Moran D.A.P."/>
            <person name="Tomita M."/>
            <person name="Numata K."/>
            <person name="Arakawa K."/>
        </authorList>
    </citation>
    <scope>NUCLEOTIDE SEQUENCE</scope>
</reference>
<dbReference type="AlphaFoldDB" id="A0A8X6P8D0"/>
<comment type="caution">
    <text evidence="1">The sequence shown here is derived from an EMBL/GenBank/DDBJ whole genome shotgun (WGS) entry which is preliminary data.</text>
</comment>
<name>A0A8X6P8D0_NEPPI</name>
<evidence type="ECO:0000313" key="1">
    <source>
        <dbReference type="EMBL" id="GFT51414.1"/>
    </source>
</evidence>
<protein>
    <submittedName>
        <fullName evidence="1">Uncharacterized protein</fullName>
    </submittedName>
</protein>
<dbReference type="Proteomes" id="UP000887013">
    <property type="component" value="Unassembled WGS sequence"/>
</dbReference>
<accession>A0A8X6P8D0</accession>
<keyword evidence="2" id="KW-1185">Reference proteome</keyword>
<feature type="non-terminal residue" evidence="1">
    <location>
        <position position="1"/>
    </location>
</feature>